<gene>
    <name evidence="2" type="ORF">DXA38_04135</name>
    <name evidence="1" type="ORF">MKC95_21070</name>
</gene>
<dbReference type="Proteomes" id="UP001203972">
    <property type="component" value="Unassembled WGS sequence"/>
</dbReference>
<name>A0A3E2W0N1_CLOIN</name>
<accession>A0A3E2W0N1</accession>
<dbReference type="EMBL" id="JAKTMA010000057">
    <property type="protein sequence ID" value="MCR0235262.1"/>
    <property type="molecule type" value="Genomic_DNA"/>
</dbReference>
<sequence length="101" mass="11862">MSKIVIDEFNSTIFSQKMGNIIYKDRDSLKQCLQTRADKFDHLSVKVCCHDIEICNDLIKNGFYIVDTLVSYKFDYESDTIPDDQETVYKEISDIYNLELM</sequence>
<comment type="caution">
    <text evidence="2">The sequence shown here is derived from an EMBL/GenBank/DDBJ whole genome shotgun (WGS) entry which is preliminary data.</text>
</comment>
<evidence type="ECO:0000313" key="1">
    <source>
        <dbReference type="EMBL" id="MCR0235262.1"/>
    </source>
</evidence>
<dbReference type="Proteomes" id="UP000260025">
    <property type="component" value="Unassembled WGS sequence"/>
</dbReference>
<evidence type="ECO:0000313" key="2">
    <source>
        <dbReference type="EMBL" id="RGC17509.1"/>
    </source>
</evidence>
<dbReference type="AlphaFoldDB" id="A0A3E2W0N1"/>
<reference evidence="1" key="2">
    <citation type="journal article" date="2022" name="Clin. Infect. Dis.">
        <title>Association between Clostridium innocuum and antibiotic-associated diarrhea in adults and children: A cross-sectional study and comparative genomics analysis.</title>
        <authorList>
            <person name="Cherny K.E."/>
            <person name="Muscat E.B."/>
            <person name="Balaji A."/>
            <person name="Mukherjee J."/>
            <person name="Ozer E.A."/>
            <person name="Angarone M.P."/>
            <person name="Hauser A.R."/>
            <person name="Sichel J.S."/>
            <person name="Amponsah E."/>
            <person name="Kociolek L.K."/>
        </authorList>
    </citation>
    <scope>NUCLEOTIDE SEQUENCE</scope>
    <source>
        <strain evidence="1">NU1-AC-029v</strain>
    </source>
</reference>
<dbReference type="EMBL" id="QVEV01000004">
    <property type="protein sequence ID" value="RGC17509.1"/>
    <property type="molecule type" value="Genomic_DNA"/>
</dbReference>
<dbReference type="RefSeq" id="WP_117442115.1">
    <property type="nucleotide sequence ID" value="NZ_QVEV01000004.1"/>
</dbReference>
<reference evidence="2 3" key="1">
    <citation type="submission" date="2018-08" db="EMBL/GenBank/DDBJ databases">
        <title>A genome reference for cultivated species of the human gut microbiota.</title>
        <authorList>
            <person name="Zou Y."/>
            <person name="Xue W."/>
            <person name="Luo G."/>
        </authorList>
    </citation>
    <scope>NUCLEOTIDE SEQUENCE [LARGE SCALE GENOMIC DNA]</scope>
    <source>
        <strain evidence="2 3">OF01-2LB</strain>
    </source>
</reference>
<organism evidence="2 3">
    <name type="scientific">Clostridium innocuum</name>
    <dbReference type="NCBI Taxonomy" id="1522"/>
    <lineage>
        <taxon>Bacteria</taxon>
        <taxon>Bacillati</taxon>
        <taxon>Bacillota</taxon>
        <taxon>Clostridia</taxon>
        <taxon>Eubacteriales</taxon>
        <taxon>Clostridiaceae</taxon>
        <taxon>Clostridium</taxon>
    </lineage>
</organism>
<dbReference type="Gene3D" id="3.40.630.30">
    <property type="match status" value="1"/>
</dbReference>
<protein>
    <submittedName>
        <fullName evidence="2">Uncharacterized protein</fullName>
    </submittedName>
</protein>
<evidence type="ECO:0000313" key="3">
    <source>
        <dbReference type="Proteomes" id="UP000260025"/>
    </source>
</evidence>
<proteinExistence type="predicted"/>
<dbReference type="OrthoDB" id="9794566at2"/>